<proteinExistence type="predicted"/>
<dbReference type="Proteomes" id="UP000571701">
    <property type="component" value="Unassembled WGS sequence"/>
</dbReference>
<gene>
    <name evidence="5" type="ORF">H2O73_15295</name>
</gene>
<organism evidence="5 6">
    <name type="scientific">Vibrio marinisediminis</name>
    <dbReference type="NCBI Taxonomy" id="2758441"/>
    <lineage>
        <taxon>Bacteria</taxon>
        <taxon>Pseudomonadati</taxon>
        <taxon>Pseudomonadota</taxon>
        <taxon>Gammaproteobacteria</taxon>
        <taxon>Vibrionales</taxon>
        <taxon>Vibrionaceae</taxon>
        <taxon>Vibrio</taxon>
    </lineage>
</organism>
<dbReference type="AlphaFoldDB" id="A0A7W2FT07"/>
<evidence type="ECO:0000313" key="5">
    <source>
        <dbReference type="EMBL" id="MBA5763728.1"/>
    </source>
</evidence>
<dbReference type="InterPro" id="IPR031025">
    <property type="entry name" value="LruC_dom"/>
</dbReference>
<dbReference type="Pfam" id="PF21959">
    <property type="entry name" value="DUF6923"/>
    <property type="match status" value="1"/>
</dbReference>
<dbReference type="Gene3D" id="2.120.10.30">
    <property type="entry name" value="TolB, C-terminal domain"/>
    <property type="match status" value="1"/>
</dbReference>
<feature type="chain" id="PRO_5030734936" evidence="1">
    <location>
        <begin position="26"/>
        <end position="715"/>
    </location>
</feature>
<evidence type="ECO:0000259" key="3">
    <source>
        <dbReference type="Pfam" id="PF20009"/>
    </source>
</evidence>
<feature type="domain" description="DUF4842" evidence="2">
    <location>
        <begin position="477"/>
        <end position="704"/>
    </location>
</feature>
<feature type="domain" description="DUF6923" evidence="4">
    <location>
        <begin position="69"/>
        <end position="261"/>
    </location>
</feature>
<evidence type="ECO:0000259" key="4">
    <source>
        <dbReference type="Pfam" id="PF21959"/>
    </source>
</evidence>
<reference evidence="5 6" key="1">
    <citation type="submission" date="2020-07" db="EMBL/GenBank/DDBJ databases">
        <title>Vibrio marinisediminis sp. nov., isolated from marine sediment.</title>
        <authorList>
            <person name="Ji X."/>
        </authorList>
    </citation>
    <scope>NUCLEOTIDE SEQUENCE [LARGE SCALE GENOMIC DNA]</scope>
    <source>
        <strain evidence="5 6">404</strain>
    </source>
</reference>
<dbReference type="InterPro" id="IPR045474">
    <property type="entry name" value="GEVED"/>
</dbReference>
<feature type="domain" description="GEVED" evidence="3">
    <location>
        <begin position="354"/>
        <end position="426"/>
    </location>
</feature>
<evidence type="ECO:0000259" key="2">
    <source>
        <dbReference type="Pfam" id="PF16130"/>
    </source>
</evidence>
<sequence>MTTTSPKRHLAMATALLGFSFSANAAIPFASCPSQAFLFQNPSGTPIAYGISLDVGSYSTLSWRVGDGKINGVGFNAEDDYIYGWDYAASSLTRIGSDLISNPLTIANIDIAPSSFYVGDVSTTENAWYGYRINSGFFKVDLDTLSMSKIANSATVGNIRILDMAFHPDEGVIYSVDNTGYLYKIDPTTGVSTRYNQVISSTSVGHSLAFGAQYFDVDGNLYLSNNGNGYIYKVSIDESDSTSDFFAYGPSSNSNDGARCAFAAVDPSDNTDFGDAPDTYGTLYDSLGARHGISGLKLGEHIDGESEAYAFPLSDDASEPTNDEDGVQFPVPLEIGQTSFIYVNVEGSDGEGVLSAWIDWDQDGEFNDDEIILNSETVDDGQNQLNINIPSWALAGDTWARFRLSTTYDVGPKGGVSTGEVEDYLVSITDQGVSIEQYPTGSAYTTFAYEDQYPKVGDYDMNDVLMNVKYTEYSLNDEVIQLKIEGQIAALGGTYHSGFAIRLPGVSPSNIKSDSIKLTINNQEQLVDVLEADTTDAIFIIHEDLWSITEAGEEEEGCTMFRTELGCGTNHRPTWSLIVPMDTAVSAAAMPNFPYDPFIFATPGYYHGEIGLEVAGGHPGRGLEVHLKNKSPTSKFNYSYVGRGQDATNVGAATYFHTNNGLPWAIEIPLDWQHPTETTSILDAYPAFADFSQDVTGQSNPDWYVTPSINKAYQD</sequence>
<dbReference type="InterPro" id="IPR054215">
    <property type="entry name" value="DUF6923"/>
</dbReference>
<dbReference type="Pfam" id="PF16130">
    <property type="entry name" value="DUF4842"/>
    <property type="match status" value="1"/>
</dbReference>
<comment type="caution">
    <text evidence="5">The sequence shown here is derived from an EMBL/GenBank/DDBJ whole genome shotgun (WGS) entry which is preliminary data.</text>
</comment>
<dbReference type="EMBL" id="JACFYF010000010">
    <property type="protein sequence ID" value="MBA5763728.1"/>
    <property type="molecule type" value="Genomic_DNA"/>
</dbReference>
<dbReference type="InterPro" id="IPR032295">
    <property type="entry name" value="DUF4842"/>
</dbReference>
<name>A0A7W2FT07_9VIBR</name>
<feature type="signal peptide" evidence="1">
    <location>
        <begin position="1"/>
        <end position="25"/>
    </location>
</feature>
<dbReference type="SUPFAM" id="SSF63829">
    <property type="entry name" value="Calcium-dependent phosphotriesterase"/>
    <property type="match status" value="1"/>
</dbReference>
<dbReference type="InterPro" id="IPR011042">
    <property type="entry name" value="6-blade_b-propeller_TolB-like"/>
</dbReference>
<accession>A0A7W2FT07</accession>
<protein>
    <submittedName>
        <fullName evidence="5">LruC domain-containing protein</fullName>
    </submittedName>
</protein>
<dbReference type="NCBIfam" id="TIGR04456">
    <property type="entry name" value="LruC_dom"/>
    <property type="match status" value="1"/>
</dbReference>
<keyword evidence="1" id="KW-0732">Signal</keyword>
<evidence type="ECO:0000256" key="1">
    <source>
        <dbReference type="SAM" id="SignalP"/>
    </source>
</evidence>
<dbReference type="Pfam" id="PF20009">
    <property type="entry name" value="GEVED"/>
    <property type="match status" value="1"/>
</dbReference>
<evidence type="ECO:0000313" key="6">
    <source>
        <dbReference type="Proteomes" id="UP000571701"/>
    </source>
</evidence>
<keyword evidence="6" id="KW-1185">Reference proteome</keyword>